<dbReference type="InterPro" id="IPR018247">
    <property type="entry name" value="EF_Hand_1_Ca_BS"/>
</dbReference>
<evidence type="ECO:0000313" key="5">
    <source>
        <dbReference type="Proteomes" id="UP001157186"/>
    </source>
</evidence>
<evidence type="ECO:0000259" key="3">
    <source>
        <dbReference type="PROSITE" id="PS50222"/>
    </source>
</evidence>
<keyword evidence="5" id="KW-1185">Reference proteome</keyword>
<keyword evidence="2" id="KW-0732">Signal</keyword>
<evidence type="ECO:0000256" key="2">
    <source>
        <dbReference type="SAM" id="SignalP"/>
    </source>
</evidence>
<protein>
    <recommendedName>
        <fullName evidence="3">EF-hand domain-containing protein</fullName>
    </recommendedName>
</protein>
<feature type="signal peptide" evidence="2">
    <location>
        <begin position="1"/>
        <end position="23"/>
    </location>
</feature>
<accession>A0ABQ6GVG0</accession>
<name>A0ABQ6GVG0_9GAMM</name>
<dbReference type="PROSITE" id="PS50222">
    <property type="entry name" value="EF_HAND_2"/>
    <property type="match status" value="1"/>
</dbReference>
<feature type="domain" description="EF-hand" evidence="3">
    <location>
        <begin position="60"/>
        <end position="95"/>
    </location>
</feature>
<dbReference type="InterPro" id="IPR011992">
    <property type="entry name" value="EF-hand-dom_pair"/>
</dbReference>
<dbReference type="Pfam" id="PF13499">
    <property type="entry name" value="EF-hand_7"/>
    <property type="match status" value="1"/>
</dbReference>
<reference evidence="4 5" key="1">
    <citation type="submission" date="2023-03" db="EMBL/GenBank/DDBJ databases">
        <title>Draft genome sequence of Thalassotalea insulae KCTC 62186T.</title>
        <authorList>
            <person name="Sawabe T."/>
        </authorList>
    </citation>
    <scope>NUCLEOTIDE SEQUENCE [LARGE SCALE GENOMIC DNA]</scope>
    <source>
        <strain evidence="4 5">KCTC 62186</strain>
    </source>
</reference>
<evidence type="ECO:0000256" key="1">
    <source>
        <dbReference type="SAM" id="MobiDB-lite"/>
    </source>
</evidence>
<dbReference type="CDD" id="cd00051">
    <property type="entry name" value="EFh"/>
    <property type="match status" value="1"/>
</dbReference>
<organism evidence="4 5">
    <name type="scientific">Thalassotalea insulae</name>
    <dbReference type="NCBI Taxonomy" id="2056778"/>
    <lineage>
        <taxon>Bacteria</taxon>
        <taxon>Pseudomonadati</taxon>
        <taxon>Pseudomonadota</taxon>
        <taxon>Gammaproteobacteria</taxon>
        <taxon>Alteromonadales</taxon>
        <taxon>Colwelliaceae</taxon>
        <taxon>Thalassotalea</taxon>
    </lineage>
</organism>
<evidence type="ECO:0000313" key="4">
    <source>
        <dbReference type="EMBL" id="GLX78680.1"/>
    </source>
</evidence>
<dbReference type="SUPFAM" id="SSF47473">
    <property type="entry name" value="EF-hand"/>
    <property type="match status" value="1"/>
</dbReference>
<dbReference type="RefSeq" id="WP_284244553.1">
    <property type="nucleotide sequence ID" value="NZ_BSST01000001.1"/>
</dbReference>
<feature type="region of interest" description="Disordered" evidence="1">
    <location>
        <begin position="79"/>
        <end position="102"/>
    </location>
</feature>
<gene>
    <name evidence="4" type="ORF">tinsulaeT_20200</name>
</gene>
<sequence>MSTFIKSAVFAAFAFSGINSVLAHQVADEREVHPPRPCFSTIDANSDGKITFKEFAVKKLPRGKHKAVFSRIDTDNNGVISRHEFTNHKPPQPPHHQGADHD</sequence>
<dbReference type="PROSITE" id="PS00018">
    <property type="entry name" value="EF_HAND_1"/>
    <property type="match status" value="1"/>
</dbReference>
<comment type="caution">
    <text evidence="4">The sequence shown here is derived from an EMBL/GenBank/DDBJ whole genome shotgun (WGS) entry which is preliminary data.</text>
</comment>
<proteinExistence type="predicted"/>
<dbReference type="EMBL" id="BSST01000001">
    <property type="protein sequence ID" value="GLX78680.1"/>
    <property type="molecule type" value="Genomic_DNA"/>
</dbReference>
<dbReference type="Gene3D" id="1.10.238.10">
    <property type="entry name" value="EF-hand"/>
    <property type="match status" value="1"/>
</dbReference>
<dbReference type="Proteomes" id="UP001157186">
    <property type="component" value="Unassembled WGS sequence"/>
</dbReference>
<dbReference type="InterPro" id="IPR002048">
    <property type="entry name" value="EF_hand_dom"/>
</dbReference>
<feature type="chain" id="PRO_5047128775" description="EF-hand domain-containing protein" evidence="2">
    <location>
        <begin position="24"/>
        <end position="102"/>
    </location>
</feature>